<gene>
    <name evidence="1" type="ORF">SAMN00120144_3802</name>
</gene>
<organism evidence="1 2">
    <name type="scientific">Hymenobacter roseosalivarius DSM 11622</name>
    <dbReference type="NCBI Taxonomy" id="645990"/>
    <lineage>
        <taxon>Bacteria</taxon>
        <taxon>Pseudomonadati</taxon>
        <taxon>Bacteroidota</taxon>
        <taxon>Cytophagia</taxon>
        <taxon>Cytophagales</taxon>
        <taxon>Hymenobacteraceae</taxon>
        <taxon>Hymenobacter</taxon>
    </lineage>
</organism>
<reference evidence="1 2" key="1">
    <citation type="submission" date="2017-04" db="EMBL/GenBank/DDBJ databases">
        <authorList>
            <person name="Afonso C.L."/>
            <person name="Miller P.J."/>
            <person name="Scott M.A."/>
            <person name="Spackman E."/>
            <person name="Goraichik I."/>
            <person name="Dimitrov K.M."/>
            <person name="Suarez D.L."/>
            <person name="Swayne D.E."/>
        </authorList>
    </citation>
    <scope>NUCLEOTIDE SEQUENCE [LARGE SCALE GENOMIC DNA]</scope>
    <source>
        <strain evidence="1 2">DSM 11622</strain>
    </source>
</reference>
<evidence type="ECO:0000313" key="1">
    <source>
        <dbReference type="EMBL" id="SMB80329.1"/>
    </source>
</evidence>
<evidence type="ECO:0000313" key="2">
    <source>
        <dbReference type="Proteomes" id="UP000192266"/>
    </source>
</evidence>
<dbReference type="EMBL" id="FWWW01000020">
    <property type="protein sequence ID" value="SMB80329.1"/>
    <property type="molecule type" value="Genomic_DNA"/>
</dbReference>
<name>A0A1W1UH18_9BACT</name>
<keyword evidence="2" id="KW-1185">Reference proteome</keyword>
<protein>
    <submittedName>
        <fullName evidence="1">Uncharacterized protein</fullName>
    </submittedName>
</protein>
<accession>A0A1W1UH18</accession>
<sequence>MERIKQDATMYLIRTADQTCVAGLVFQLPGLSVARNGEINDAGIELPGGLKREAARQP</sequence>
<dbReference type="Proteomes" id="UP000192266">
    <property type="component" value="Unassembled WGS sequence"/>
</dbReference>
<proteinExistence type="predicted"/>
<dbReference type="AlphaFoldDB" id="A0A1W1UH18"/>